<reference evidence="2" key="2">
    <citation type="submission" date="2015-01" db="EMBL/GenBank/DDBJ databases">
        <title>Evolutionary Origins and Diversification of the Mycorrhizal Mutualists.</title>
        <authorList>
            <consortium name="DOE Joint Genome Institute"/>
            <consortium name="Mycorrhizal Genomics Consortium"/>
            <person name="Kohler A."/>
            <person name="Kuo A."/>
            <person name="Nagy L.G."/>
            <person name="Floudas D."/>
            <person name="Copeland A."/>
            <person name="Barry K.W."/>
            <person name="Cichocki N."/>
            <person name="Veneault-Fourrey C."/>
            <person name="LaButti K."/>
            <person name="Lindquist E.A."/>
            <person name="Lipzen A."/>
            <person name="Lundell T."/>
            <person name="Morin E."/>
            <person name="Murat C."/>
            <person name="Riley R."/>
            <person name="Ohm R."/>
            <person name="Sun H."/>
            <person name="Tunlid A."/>
            <person name="Henrissat B."/>
            <person name="Grigoriev I.V."/>
            <person name="Hibbett D.S."/>
            <person name="Martin F."/>
        </authorList>
    </citation>
    <scope>NUCLEOTIDE SEQUENCE [LARGE SCALE GENOMIC DNA]</scope>
    <source>
        <strain evidence="2">Foug A</strain>
    </source>
</reference>
<accession>A0A0C3DS57</accession>
<protein>
    <submittedName>
        <fullName evidence="1">Uncharacterized protein</fullName>
    </submittedName>
</protein>
<keyword evidence="2" id="KW-1185">Reference proteome</keyword>
<proteinExistence type="predicted"/>
<sequence>MRICSSVVSNVAPKLPRHPGFNAHPRYEFYSSAMTAGCMDPTEAFGSVCGWLHGVCASKVRSSSDHVEAWVQRPYSNVSHHLRVAARFPCVPGAILMQPR</sequence>
<dbReference type="HOGENOM" id="CLU_2307734_0_0_1"/>
<dbReference type="AlphaFoldDB" id="A0A0C3DS57"/>
<dbReference type="EMBL" id="KN822080">
    <property type="protein sequence ID" value="KIM58831.1"/>
    <property type="molecule type" value="Genomic_DNA"/>
</dbReference>
<evidence type="ECO:0000313" key="2">
    <source>
        <dbReference type="Proteomes" id="UP000053989"/>
    </source>
</evidence>
<dbReference type="Proteomes" id="UP000053989">
    <property type="component" value="Unassembled WGS sequence"/>
</dbReference>
<name>A0A0C3DS57_9AGAM</name>
<dbReference type="InParanoid" id="A0A0C3DS57"/>
<organism evidence="1 2">
    <name type="scientific">Scleroderma citrinum Foug A</name>
    <dbReference type="NCBI Taxonomy" id="1036808"/>
    <lineage>
        <taxon>Eukaryota</taxon>
        <taxon>Fungi</taxon>
        <taxon>Dikarya</taxon>
        <taxon>Basidiomycota</taxon>
        <taxon>Agaricomycotina</taxon>
        <taxon>Agaricomycetes</taxon>
        <taxon>Agaricomycetidae</taxon>
        <taxon>Boletales</taxon>
        <taxon>Sclerodermatineae</taxon>
        <taxon>Sclerodermataceae</taxon>
        <taxon>Scleroderma</taxon>
    </lineage>
</organism>
<evidence type="ECO:0000313" key="1">
    <source>
        <dbReference type="EMBL" id="KIM58831.1"/>
    </source>
</evidence>
<gene>
    <name evidence="1" type="ORF">SCLCIDRAFT_27701</name>
</gene>
<reference evidence="1 2" key="1">
    <citation type="submission" date="2014-04" db="EMBL/GenBank/DDBJ databases">
        <authorList>
            <consortium name="DOE Joint Genome Institute"/>
            <person name="Kuo A."/>
            <person name="Kohler A."/>
            <person name="Nagy L.G."/>
            <person name="Floudas D."/>
            <person name="Copeland A."/>
            <person name="Barry K.W."/>
            <person name="Cichocki N."/>
            <person name="Veneault-Fourrey C."/>
            <person name="LaButti K."/>
            <person name="Lindquist E.A."/>
            <person name="Lipzen A."/>
            <person name="Lundell T."/>
            <person name="Morin E."/>
            <person name="Murat C."/>
            <person name="Sun H."/>
            <person name="Tunlid A."/>
            <person name="Henrissat B."/>
            <person name="Grigoriev I.V."/>
            <person name="Hibbett D.S."/>
            <person name="Martin F."/>
            <person name="Nordberg H.P."/>
            <person name="Cantor M.N."/>
            <person name="Hua S.X."/>
        </authorList>
    </citation>
    <scope>NUCLEOTIDE SEQUENCE [LARGE SCALE GENOMIC DNA]</scope>
    <source>
        <strain evidence="1 2">Foug A</strain>
    </source>
</reference>